<proteinExistence type="predicted"/>
<organism evidence="1 2">
    <name type="scientific">Chaenocephalus aceratus</name>
    <name type="common">Blackfin icefish</name>
    <name type="synonym">Chaenichthys aceratus</name>
    <dbReference type="NCBI Taxonomy" id="36190"/>
    <lineage>
        <taxon>Eukaryota</taxon>
        <taxon>Metazoa</taxon>
        <taxon>Chordata</taxon>
        <taxon>Craniata</taxon>
        <taxon>Vertebrata</taxon>
        <taxon>Euteleostomi</taxon>
        <taxon>Actinopterygii</taxon>
        <taxon>Neopterygii</taxon>
        <taxon>Teleostei</taxon>
        <taxon>Neoteleostei</taxon>
        <taxon>Acanthomorphata</taxon>
        <taxon>Eupercaria</taxon>
        <taxon>Perciformes</taxon>
        <taxon>Notothenioidei</taxon>
        <taxon>Channichthyidae</taxon>
        <taxon>Chaenocephalus</taxon>
    </lineage>
</organism>
<protein>
    <submittedName>
        <fullName evidence="1">Uncharacterized protein</fullName>
    </submittedName>
</protein>
<name>A0ACB9WYX2_CHAAC</name>
<comment type="caution">
    <text evidence="1">The sequence shown here is derived from an EMBL/GenBank/DDBJ whole genome shotgun (WGS) entry which is preliminary data.</text>
</comment>
<evidence type="ECO:0000313" key="1">
    <source>
        <dbReference type="EMBL" id="KAI4819273.1"/>
    </source>
</evidence>
<dbReference type="Proteomes" id="UP001057452">
    <property type="component" value="Chromosome 10"/>
</dbReference>
<reference evidence="1" key="1">
    <citation type="submission" date="2022-05" db="EMBL/GenBank/DDBJ databases">
        <title>Chromosome-level genome of Chaenocephalus aceratus.</title>
        <authorList>
            <person name="Park H."/>
        </authorList>
    </citation>
    <scope>NUCLEOTIDE SEQUENCE</scope>
    <source>
        <strain evidence="1">KU_202001</strain>
    </source>
</reference>
<sequence>MEVNHTGVNIAEQLGEVADAFAIPNYKRVAVVHDNASNMKLCRDAEERTREMGQRSRGLLLRTHATAVHKYSPKTGQNTPHSCGCQESRGTLQKKSKGYSCIERQTKAAECCSAHTHK</sequence>
<evidence type="ECO:0000313" key="2">
    <source>
        <dbReference type="Proteomes" id="UP001057452"/>
    </source>
</evidence>
<dbReference type="EMBL" id="CM043794">
    <property type="protein sequence ID" value="KAI4819273.1"/>
    <property type="molecule type" value="Genomic_DNA"/>
</dbReference>
<keyword evidence="2" id="KW-1185">Reference proteome</keyword>
<accession>A0ACB9WYX2</accession>
<gene>
    <name evidence="1" type="ORF">KUCAC02_004526</name>
</gene>